<dbReference type="GeneID" id="93731826"/>
<dbReference type="AlphaFoldDB" id="E2Q207"/>
<dbReference type="EMBL" id="CM000913">
    <property type="protein sequence ID" value="EFG06633.1"/>
    <property type="molecule type" value="Genomic_DNA"/>
</dbReference>
<dbReference type="STRING" id="1901.BB341_20425"/>
<evidence type="ECO:0000256" key="1">
    <source>
        <dbReference type="SAM" id="Phobius"/>
    </source>
</evidence>
<dbReference type="Proteomes" id="UP000002357">
    <property type="component" value="Chromosome"/>
</dbReference>
<evidence type="ECO:0000313" key="3">
    <source>
        <dbReference type="EMBL" id="EFG06633.1"/>
    </source>
</evidence>
<dbReference type="NCBIfam" id="NF040681">
    <property type="entry name" value="GPS-CTERM"/>
    <property type="match status" value="1"/>
</dbReference>
<keyword evidence="1" id="KW-0812">Transmembrane</keyword>
<dbReference type="NCBIfam" id="NF040672">
    <property type="entry name" value="SCO2322_fam"/>
    <property type="match status" value="1"/>
</dbReference>
<keyword evidence="4" id="KW-1185">Reference proteome</keyword>
<evidence type="ECO:0000313" key="4">
    <source>
        <dbReference type="Proteomes" id="UP000002357"/>
    </source>
</evidence>
<dbReference type="KEGG" id="sclf:BB341_20425"/>
<dbReference type="InterPro" id="IPR047704">
    <property type="entry name" value="GPS-CTERM"/>
</dbReference>
<protein>
    <submittedName>
        <fullName evidence="3">Secreted protein</fullName>
    </submittedName>
</protein>
<reference evidence="3 4" key="1">
    <citation type="journal article" date="2010" name="Genome Biol. Evol.">
        <title>The sequence of a 1.8-mb bacterial linear plasmid reveals a rich evolutionary reservoir of secondary metabolic pathways.</title>
        <authorList>
            <person name="Medema M.H."/>
            <person name="Trefzer A."/>
            <person name="Kovalchuk A."/>
            <person name="van den Berg M."/>
            <person name="Mueller U."/>
            <person name="Heijne W."/>
            <person name="Wu L."/>
            <person name="Alam M.T."/>
            <person name="Ronning C.M."/>
            <person name="Nierman W.C."/>
            <person name="Bovenberg R.A.L."/>
            <person name="Breitling R."/>
            <person name="Takano E."/>
        </authorList>
    </citation>
    <scope>NUCLEOTIDE SEQUENCE [LARGE SCALE GENOMIC DNA]</scope>
    <source>
        <strain evidence="4">ATCC 27064 / DSM 738 / JCM 4710 / NBRC 13307 / NCIMB 12785 / NRRL 3585 / VKM Ac-602</strain>
    </source>
</reference>
<feature type="chain" id="PRO_5003162970" evidence="2">
    <location>
        <begin position="34"/>
        <end position="223"/>
    </location>
</feature>
<organism evidence="3 4">
    <name type="scientific">Streptomyces clavuligerus</name>
    <dbReference type="NCBI Taxonomy" id="1901"/>
    <lineage>
        <taxon>Bacteria</taxon>
        <taxon>Bacillati</taxon>
        <taxon>Actinomycetota</taxon>
        <taxon>Actinomycetes</taxon>
        <taxon>Kitasatosporales</taxon>
        <taxon>Streptomycetaceae</taxon>
        <taxon>Streptomyces</taxon>
    </lineage>
</organism>
<feature type="transmembrane region" description="Helical" evidence="1">
    <location>
        <begin position="198"/>
        <end position="216"/>
    </location>
</feature>
<keyword evidence="1" id="KW-0472">Membrane</keyword>
<dbReference type="InterPro" id="IPR047703">
    <property type="entry name" value="SCO2322-like"/>
</dbReference>
<dbReference type="RefSeq" id="WP_003960329.1">
    <property type="nucleotide sequence ID" value="NZ_CM000913.1"/>
</dbReference>
<dbReference type="eggNOG" id="ENOG50332M6">
    <property type="taxonomic scope" value="Bacteria"/>
</dbReference>
<keyword evidence="1" id="KW-1133">Transmembrane helix</keyword>
<keyword evidence="2" id="KW-0732">Signal</keyword>
<feature type="signal peptide" evidence="2">
    <location>
        <begin position="1"/>
        <end position="33"/>
    </location>
</feature>
<sequence length="223" mass="22337">MRRAAAAGAARALAAVLALTAAVTLAGTGTAQAAGYRYWSFWQTDGAAWVYAVEGPATHRPADGSVAGFRFAVSENSSDAARPRRAPDFADVCGSTPARPDTKRVALVVDPGTRADAPSGETPPPLRTACARVPGAATTADALAAVAKPLRYNGQALLCAISGYPRTGCGEQLSGESGAAAKTSAADDTTASDGGPSLGALAGAAAVAALGAAALWQSRRRRR</sequence>
<evidence type="ECO:0000256" key="2">
    <source>
        <dbReference type="SAM" id="SignalP"/>
    </source>
</evidence>
<gene>
    <name evidence="3" type="ORF">SCLAV_1558</name>
</gene>
<dbReference type="OrthoDB" id="3530682at2"/>
<proteinExistence type="predicted"/>
<name>E2Q207_STRCL</name>
<accession>E2Q207</accession>